<dbReference type="Proteomes" id="UP000318288">
    <property type="component" value="Unassembled WGS sequence"/>
</dbReference>
<accession>A0A5C6FDM9</accession>
<dbReference type="EMBL" id="SJPW01000001">
    <property type="protein sequence ID" value="TWU59896.1"/>
    <property type="molecule type" value="Genomic_DNA"/>
</dbReference>
<organism evidence="1 2">
    <name type="scientific">Rubripirellula tenax</name>
    <dbReference type="NCBI Taxonomy" id="2528015"/>
    <lineage>
        <taxon>Bacteria</taxon>
        <taxon>Pseudomonadati</taxon>
        <taxon>Planctomycetota</taxon>
        <taxon>Planctomycetia</taxon>
        <taxon>Pirellulales</taxon>
        <taxon>Pirellulaceae</taxon>
        <taxon>Rubripirellula</taxon>
    </lineage>
</organism>
<reference evidence="1 2" key="1">
    <citation type="submission" date="2019-02" db="EMBL/GenBank/DDBJ databases">
        <title>Deep-cultivation of Planctomycetes and their phenomic and genomic characterization uncovers novel biology.</title>
        <authorList>
            <person name="Wiegand S."/>
            <person name="Jogler M."/>
            <person name="Boedeker C."/>
            <person name="Pinto D."/>
            <person name="Vollmers J."/>
            <person name="Rivas-Marin E."/>
            <person name="Kohn T."/>
            <person name="Peeters S.H."/>
            <person name="Heuer A."/>
            <person name="Rast P."/>
            <person name="Oberbeckmann S."/>
            <person name="Bunk B."/>
            <person name="Jeske O."/>
            <person name="Meyerdierks A."/>
            <person name="Storesund J.E."/>
            <person name="Kallscheuer N."/>
            <person name="Luecker S."/>
            <person name="Lage O.M."/>
            <person name="Pohl T."/>
            <person name="Merkel B.J."/>
            <person name="Hornburger P."/>
            <person name="Mueller R.-W."/>
            <person name="Bruemmer F."/>
            <person name="Labrenz M."/>
            <person name="Spormann A.M."/>
            <person name="Op Den Camp H."/>
            <person name="Overmann J."/>
            <person name="Amann R."/>
            <person name="Jetten M.S.M."/>
            <person name="Mascher T."/>
            <person name="Medema M.H."/>
            <person name="Devos D.P."/>
            <person name="Kaster A.-K."/>
            <person name="Ovreas L."/>
            <person name="Rohde M."/>
            <person name="Galperin M.Y."/>
            <person name="Jogler C."/>
        </authorList>
    </citation>
    <scope>NUCLEOTIDE SEQUENCE [LARGE SCALE GENOMIC DNA]</scope>
    <source>
        <strain evidence="1 2">Poly51</strain>
    </source>
</reference>
<dbReference type="OrthoDB" id="260142at2"/>
<evidence type="ECO:0000313" key="1">
    <source>
        <dbReference type="EMBL" id="TWU59896.1"/>
    </source>
</evidence>
<protein>
    <submittedName>
        <fullName evidence="1">Uncharacterized protein</fullName>
    </submittedName>
</protein>
<comment type="caution">
    <text evidence="1">The sequence shown here is derived from an EMBL/GenBank/DDBJ whole genome shotgun (WGS) entry which is preliminary data.</text>
</comment>
<dbReference type="AlphaFoldDB" id="A0A5C6FDM9"/>
<gene>
    <name evidence="1" type="ORF">Poly51_01690</name>
</gene>
<sequence length="233" mass="24968">MNERMKSLPTISSWLLKVTGTPARCHIAGSIVIAILVVATGWVSTQDLRASVTTRFQGVDVNLDDAHALILSSDGWRQGYARISEASASIEQTMTNIAQWLPTDIDPQAVAIQLRRLAAENGLTINRPEIGTRHVGTRVGVVTGRCEIHGNCDDVYAFLAGLPNQKIAIAVGELQLSRPATTNEGSDTDPCVATIEFRIPFAAEGTAAAQLLKLRIASPDAASNDANRQRNDA</sequence>
<name>A0A5C6FDM9_9BACT</name>
<dbReference type="RefSeq" id="WP_146453457.1">
    <property type="nucleotide sequence ID" value="NZ_SJPW01000001.1"/>
</dbReference>
<keyword evidence="2" id="KW-1185">Reference proteome</keyword>
<evidence type="ECO:0000313" key="2">
    <source>
        <dbReference type="Proteomes" id="UP000318288"/>
    </source>
</evidence>
<proteinExistence type="predicted"/>